<dbReference type="CDD" id="cd06850">
    <property type="entry name" value="biotinyl_domain"/>
    <property type="match status" value="1"/>
</dbReference>
<dbReference type="PROSITE" id="PS00188">
    <property type="entry name" value="BIOTIN"/>
    <property type="match status" value="1"/>
</dbReference>
<dbReference type="InterPro" id="IPR050709">
    <property type="entry name" value="Biotin_Carboxyl_Carrier/Decarb"/>
</dbReference>
<dbReference type="PANTHER" id="PTHR45266:SF3">
    <property type="entry name" value="OXALOACETATE DECARBOXYLASE ALPHA CHAIN"/>
    <property type="match status" value="1"/>
</dbReference>
<dbReference type="Pfam" id="PF00364">
    <property type="entry name" value="Biotin_lipoyl"/>
    <property type="match status" value="1"/>
</dbReference>
<evidence type="ECO:0000313" key="4">
    <source>
        <dbReference type="Proteomes" id="UP001596060"/>
    </source>
</evidence>
<dbReference type="SUPFAM" id="SSF51230">
    <property type="entry name" value="Single hybrid motif"/>
    <property type="match status" value="1"/>
</dbReference>
<comment type="caution">
    <text evidence="3">The sequence shown here is derived from an EMBL/GenBank/DDBJ whole genome shotgun (WGS) entry which is preliminary data.</text>
</comment>
<reference evidence="4" key="1">
    <citation type="journal article" date="2019" name="Int. J. Syst. Evol. Microbiol.">
        <title>The Global Catalogue of Microorganisms (GCM) 10K type strain sequencing project: providing services to taxonomists for standard genome sequencing and annotation.</title>
        <authorList>
            <consortium name="The Broad Institute Genomics Platform"/>
            <consortium name="The Broad Institute Genome Sequencing Center for Infectious Disease"/>
            <person name="Wu L."/>
            <person name="Ma J."/>
        </authorList>
    </citation>
    <scope>NUCLEOTIDE SEQUENCE [LARGE SCALE GENOMIC DNA]</scope>
    <source>
        <strain evidence="4">CCUG 43117</strain>
    </source>
</reference>
<proteinExistence type="predicted"/>
<dbReference type="RefSeq" id="WP_377817817.1">
    <property type="nucleotide sequence ID" value="NZ_JBHSLU010000096.1"/>
</dbReference>
<dbReference type="Gene3D" id="2.40.50.100">
    <property type="match status" value="1"/>
</dbReference>
<dbReference type="Proteomes" id="UP001596060">
    <property type="component" value="Unassembled WGS sequence"/>
</dbReference>
<dbReference type="InterPro" id="IPR001882">
    <property type="entry name" value="Biotin_BS"/>
</dbReference>
<evidence type="ECO:0000313" key="3">
    <source>
        <dbReference type="EMBL" id="MFC5508531.1"/>
    </source>
</evidence>
<dbReference type="EMBL" id="JBHSLU010000096">
    <property type="protein sequence ID" value="MFC5508531.1"/>
    <property type="molecule type" value="Genomic_DNA"/>
</dbReference>
<protein>
    <submittedName>
        <fullName evidence="3">Acetyl-CoA carboxylase biotin carboxyl carrier protein subunit</fullName>
    </submittedName>
</protein>
<keyword evidence="4" id="KW-1185">Reference proteome</keyword>
<evidence type="ECO:0000259" key="2">
    <source>
        <dbReference type="PROSITE" id="PS50968"/>
    </source>
</evidence>
<dbReference type="PANTHER" id="PTHR45266">
    <property type="entry name" value="OXALOACETATE DECARBOXYLASE ALPHA CHAIN"/>
    <property type="match status" value="1"/>
</dbReference>
<organism evidence="3 4">
    <name type="scientific">Bosea massiliensis</name>
    <dbReference type="NCBI Taxonomy" id="151419"/>
    <lineage>
        <taxon>Bacteria</taxon>
        <taxon>Pseudomonadati</taxon>
        <taxon>Pseudomonadota</taxon>
        <taxon>Alphaproteobacteria</taxon>
        <taxon>Hyphomicrobiales</taxon>
        <taxon>Boseaceae</taxon>
        <taxon>Bosea</taxon>
    </lineage>
</organism>
<keyword evidence="1" id="KW-0092">Biotin</keyword>
<accession>A0ABW0P7A0</accession>
<feature type="domain" description="Lipoyl-binding" evidence="2">
    <location>
        <begin position="1"/>
        <end position="79"/>
    </location>
</feature>
<sequence>MPEKVAADTGKVLLCPMPGVVKAISVAVGQEVKAGEALCMVEAMKMENVLRAEKDATVAKILAKEGESLAVDAVIMEFA</sequence>
<evidence type="ECO:0000256" key="1">
    <source>
        <dbReference type="ARBA" id="ARBA00023267"/>
    </source>
</evidence>
<name>A0ABW0P7A0_9HYPH</name>
<dbReference type="PROSITE" id="PS50968">
    <property type="entry name" value="BIOTINYL_LIPOYL"/>
    <property type="match status" value="1"/>
</dbReference>
<dbReference type="InterPro" id="IPR000089">
    <property type="entry name" value="Biotin_lipoyl"/>
</dbReference>
<gene>
    <name evidence="3" type="ORF">ACFPN9_25120</name>
</gene>
<dbReference type="InterPro" id="IPR011053">
    <property type="entry name" value="Single_hybrid_motif"/>
</dbReference>